<dbReference type="SUPFAM" id="SSF53448">
    <property type="entry name" value="Nucleotide-diphospho-sugar transferases"/>
    <property type="match status" value="1"/>
</dbReference>
<dbReference type="AlphaFoldDB" id="A0AAV8GI71"/>
<dbReference type="PANTHER" id="PTHR46038">
    <property type="entry name" value="EXPRESSED PROTEIN-RELATED"/>
    <property type="match status" value="1"/>
</dbReference>
<comment type="similarity">
    <text evidence="1 2">Belongs to the glycosyltransferase 77 family.</text>
</comment>
<dbReference type="Pfam" id="PF03407">
    <property type="entry name" value="Nucleotid_trans"/>
    <property type="match status" value="1"/>
</dbReference>
<keyword evidence="5" id="KW-1185">Reference proteome</keyword>
<evidence type="ECO:0000259" key="3">
    <source>
        <dbReference type="Pfam" id="PF03407"/>
    </source>
</evidence>
<dbReference type="EMBL" id="JAMFTS010000001">
    <property type="protein sequence ID" value="KAJ4805354.1"/>
    <property type="molecule type" value="Genomic_DNA"/>
</dbReference>
<keyword evidence="2 4" id="KW-0808">Transferase</keyword>
<dbReference type="Proteomes" id="UP001140206">
    <property type="component" value="Chromosome 1"/>
</dbReference>
<keyword evidence="2" id="KW-0472">Membrane</keyword>
<gene>
    <name evidence="4" type="ORF">LUZ62_017920</name>
</gene>
<dbReference type="GO" id="GO:0016757">
    <property type="term" value="F:glycosyltransferase activity"/>
    <property type="evidence" value="ECO:0007669"/>
    <property type="project" value="UniProtKB-KW"/>
</dbReference>
<protein>
    <recommendedName>
        <fullName evidence="2">Glycosyltransferase</fullName>
        <ecNumber evidence="2">2.4.2.-</ecNumber>
    </recommendedName>
</protein>
<dbReference type="GO" id="GO:0071555">
    <property type="term" value="P:cell wall organization"/>
    <property type="evidence" value="ECO:0007669"/>
    <property type="project" value="UniProtKB-KW"/>
</dbReference>
<feature type="domain" description="Nucleotide-diphospho-sugar transferase" evidence="3">
    <location>
        <begin position="126"/>
        <end position="322"/>
    </location>
</feature>
<keyword evidence="2" id="KW-0812">Transmembrane</keyword>
<keyword evidence="2" id="KW-0333">Golgi apparatus</keyword>
<organism evidence="4 5">
    <name type="scientific">Rhynchospora pubera</name>
    <dbReference type="NCBI Taxonomy" id="906938"/>
    <lineage>
        <taxon>Eukaryota</taxon>
        <taxon>Viridiplantae</taxon>
        <taxon>Streptophyta</taxon>
        <taxon>Embryophyta</taxon>
        <taxon>Tracheophyta</taxon>
        <taxon>Spermatophyta</taxon>
        <taxon>Magnoliopsida</taxon>
        <taxon>Liliopsida</taxon>
        <taxon>Poales</taxon>
        <taxon>Cyperaceae</taxon>
        <taxon>Cyperoideae</taxon>
        <taxon>Rhynchosporeae</taxon>
        <taxon>Rhynchospora</taxon>
    </lineage>
</organism>
<dbReference type="PANTHER" id="PTHR46038:SF13">
    <property type="entry name" value="GLYCOSYLTRANSFERASE"/>
    <property type="match status" value="1"/>
</dbReference>
<sequence>MSIENIEKRKTPIFHYGITIFLAATLFVCVFSPDSKNPLDRLRQDWLGAKGPGNTTEEMEKLCTKNLVPPQPQESHDDNFTMMIRKAAMDDKRVILTEVNQAFSAPNSMLDLFLESFHNGEDNITHLLDHLVIVAMDQKAFEKCKSVHHYCYLHEDVGSDLSSENVYMSKAYIDLVWTKVRLWQLILEQGYSFLFTDIDVMWFRDPFRHISVYADLTIATDRFFGNPEDHSNHPNTGIVYAKPTEKNIEVLKYWREARQRFPTTNEQTVYHEIKYELSSKFDLKIQYVSTEYWGNFCQPNKNFTKLATFHPCCLVGLEKKIAQIKIMTEEWKKYKSISLKS</sequence>
<name>A0AAV8GI71_9POAL</name>
<feature type="transmembrane region" description="Helical" evidence="2">
    <location>
        <begin position="12"/>
        <end position="33"/>
    </location>
</feature>
<accession>A0AAV8GI71</accession>
<dbReference type="InterPro" id="IPR044821">
    <property type="entry name" value="At1g28695/At4g15970-like"/>
</dbReference>
<evidence type="ECO:0000313" key="5">
    <source>
        <dbReference type="Proteomes" id="UP001140206"/>
    </source>
</evidence>
<dbReference type="GO" id="GO:0000139">
    <property type="term" value="C:Golgi membrane"/>
    <property type="evidence" value="ECO:0007669"/>
    <property type="project" value="UniProtKB-SubCell"/>
</dbReference>
<comment type="caution">
    <text evidence="4">The sequence shown here is derived from an EMBL/GenBank/DDBJ whole genome shotgun (WGS) entry which is preliminary data.</text>
</comment>
<dbReference type="InterPro" id="IPR029044">
    <property type="entry name" value="Nucleotide-diphossugar_trans"/>
</dbReference>
<reference evidence="4" key="1">
    <citation type="submission" date="2022-08" db="EMBL/GenBank/DDBJ databases">
        <authorList>
            <person name="Marques A."/>
        </authorList>
    </citation>
    <scope>NUCLEOTIDE SEQUENCE</scope>
    <source>
        <strain evidence="4">RhyPub2mFocal</strain>
        <tissue evidence="4">Leaves</tissue>
    </source>
</reference>
<keyword evidence="2" id="KW-0735">Signal-anchor</keyword>
<comment type="subcellular location">
    <subcellularLocation>
        <location evidence="2">Golgi apparatus membrane</location>
        <topology evidence="2">Single-pass type II membrane protein</topology>
    </subcellularLocation>
</comment>
<keyword evidence="2" id="KW-1133">Transmembrane helix</keyword>
<evidence type="ECO:0000313" key="4">
    <source>
        <dbReference type="EMBL" id="KAJ4805354.1"/>
    </source>
</evidence>
<proteinExistence type="inferred from homology"/>
<evidence type="ECO:0000256" key="1">
    <source>
        <dbReference type="ARBA" id="ARBA00007033"/>
    </source>
</evidence>
<dbReference type="InterPro" id="IPR005069">
    <property type="entry name" value="Nucl-diP-sugar_transferase"/>
</dbReference>
<keyword evidence="2" id="KW-0328">Glycosyltransferase</keyword>
<keyword evidence="2" id="KW-0961">Cell wall biogenesis/degradation</keyword>
<evidence type="ECO:0000256" key="2">
    <source>
        <dbReference type="RuleBase" id="RU363055"/>
    </source>
</evidence>
<dbReference type="EC" id="2.4.2.-" evidence="2"/>